<comment type="caution">
    <text evidence="2">The sequence shown here is derived from an EMBL/GenBank/DDBJ whole genome shotgun (WGS) entry which is preliminary data.</text>
</comment>
<protein>
    <recommendedName>
        <fullName evidence="4">Disease resistance protein</fullName>
    </recommendedName>
</protein>
<sequence>MPSLTLLNLSKNRYLGRLPSGNSKLISLQYLNISDTSITELAKELKALSLSSAVSRLEKLENVLCFHLNSLHRVKIKACHKLREVTWLVFAPYPKVIQIEKCMEMEKIISVRKLVEVPEMMANLYPFAKLQSLGLQVLPKLKSVHWNELPSPHVREIFVSECPILKKISIGFNNGKESKIAIEGEEHSWNELDWEDEAALNAFLPCFGSI</sequence>
<organism evidence="2 3">
    <name type="scientific">Citrus x changshan-huyou</name>
    <dbReference type="NCBI Taxonomy" id="2935761"/>
    <lineage>
        <taxon>Eukaryota</taxon>
        <taxon>Viridiplantae</taxon>
        <taxon>Streptophyta</taxon>
        <taxon>Embryophyta</taxon>
        <taxon>Tracheophyta</taxon>
        <taxon>Spermatophyta</taxon>
        <taxon>Magnoliopsida</taxon>
        <taxon>eudicotyledons</taxon>
        <taxon>Gunneridae</taxon>
        <taxon>Pentapetalae</taxon>
        <taxon>rosids</taxon>
        <taxon>malvids</taxon>
        <taxon>Sapindales</taxon>
        <taxon>Rutaceae</taxon>
        <taxon>Aurantioideae</taxon>
        <taxon>Citrus</taxon>
    </lineage>
</organism>
<dbReference type="SUPFAM" id="SSF52058">
    <property type="entry name" value="L domain-like"/>
    <property type="match status" value="1"/>
</dbReference>
<dbReference type="InterPro" id="IPR032675">
    <property type="entry name" value="LRR_dom_sf"/>
</dbReference>
<keyword evidence="3" id="KW-1185">Reference proteome</keyword>
<dbReference type="EMBL" id="JBCGBO010000001">
    <property type="protein sequence ID" value="KAK9229531.1"/>
    <property type="molecule type" value="Genomic_DNA"/>
</dbReference>
<reference evidence="2 3" key="1">
    <citation type="submission" date="2024-05" db="EMBL/GenBank/DDBJ databases">
        <title>Haplotype-resolved chromosome-level genome assembly of Huyou (Citrus changshanensis).</title>
        <authorList>
            <person name="Miao C."/>
            <person name="Chen W."/>
            <person name="Wu Y."/>
            <person name="Wang L."/>
            <person name="Zhao S."/>
            <person name="Grierson D."/>
            <person name="Xu C."/>
            <person name="Chen K."/>
        </authorList>
    </citation>
    <scope>NUCLEOTIDE SEQUENCE [LARGE SCALE GENOMIC DNA]</scope>
    <source>
        <strain evidence="2">01-14</strain>
        <tissue evidence="2">Leaf</tissue>
    </source>
</reference>
<evidence type="ECO:0000256" key="1">
    <source>
        <dbReference type="ARBA" id="ARBA00022821"/>
    </source>
</evidence>
<evidence type="ECO:0008006" key="4">
    <source>
        <dbReference type="Google" id="ProtNLM"/>
    </source>
</evidence>
<dbReference type="Proteomes" id="UP001428341">
    <property type="component" value="Unassembled WGS sequence"/>
</dbReference>
<evidence type="ECO:0000313" key="3">
    <source>
        <dbReference type="Proteomes" id="UP001428341"/>
    </source>
</evidence>
<name>A0AAP0R383_9ROSI</name>
<dbReference type="PANTHER" id="PTHR33463:SF220">
    <property type="entry name" value="NB-ARC DOMAIN-CONTAINING PROTEIN"/>
    <property type="match status" value="1"/>
</dbReference>
<proteinExistence type="predicted"/>
<dbReference type="AlphaFoldDB" id="A0AAP0R383"/>
<evidence type="ECO:0000313" key="2">
    <source>
        <dbReference type="EMBL" id="KAK9229531.1"/>
    </source>
</evidence>
<dbReference type="Gene3D" id="3.80.10.10">
    <property type="entry name" value="Ribonuclease Inhibitor"/>
    <property type="match status" value="1"/>
</dbReference>
<keyword evidence="1" id="KW-0611">Plant defense</keyword>
<accession>A0AAP0R383</accession>
<dbReference type="InterPro" id="IPR050905">
    <property type="entry name" value="Plant_NBS-LRR"/>
</dbReference>
<dbReference type="PANTHER" id="PTHR33463">
    <property type="entry name" value="NB-ARC DOMAIN-CONTAINING PROTEIN-RELATED"/>
    <property type="match status" value="1"/>
</dbReference>
<gene>
    <name evidence="2" type="ORF">WN944_022494</name>
</gene>